<dbReference type="AlphaFoldDB" id="A0A080M2J0"/>
<evidence type="ECO:0000313" key="6">
    <source>
        <dbReference type="EMBL" id="KFB75487.1"/>
    </source>
</evidence>
<dbReference type="CDD" id="cd08432">
    <property type="entry name" value="PBP2_GcdR_TrpI_HvrB_AmpR_like"/>
    <property type="match status" value="1"/>
</dbReference>
<keyword evidence="8" id="KW-1185">Reference proteome</keyword>
<organism evidence="6 8">
    <name type="scientific">Candidatus Accumulibacter cognatus</name>
    <dbReference type="NCBI Taxonomy" id="2954383"/>
    <lineage>
        <taxon>Bacteria</taxon>
        <taxon>Pseudomonadati</taxon>
        <taxon>Pseudomonadota</taxon>
        <taxon>Betaproteobacteria</taxon>
        <taxon>Candidatus Accumulibacter</taxon>
    </lineage>
</organism>
<gene>
    <name evidence="6" type="primary">gcvA_2</name>
    <name evidence="6" type="ORF">AW06_003480</name>
    <name evidence="7" type="ORF">HWD57_12030</name>
</gene>
<dbReference type="PRINTS" id="PR00039">
    <property type="entry name" value="HTHLYSR"/>
</dbReference>
<reference evidence="7 9" key="2">
    <citation type="journal article" date="2019" name="Microbiome">
        <title>Annotated bacterial chromosomes from frame-shift-corrected long-read metagenomic data.</title>
        <authorList>
            <person name="Arumugam K."/>
            <person name="Bagci C."/>
            <person name="Bessarab I."/>
            <person name="Beier S."/>
            <person name="Buchfink B."/>
            <person name="Gorska A."/>
            <person name="Qiu G."/>
            <person name="Huson D.H."/>
            <person name="Williams R.B.H."/>
        </authorList>
    </citation>
    <scope>NUCLEOTIDE SEQUENCE [LARGE SCALE GENOMIC DNA]</scope>
    <source>
        <strain evidence="7">SSA1</strain>
    </source>
</reference>
<evidence type="ECO:0000259" key="5">
    <source>
        <dbReference type="PROSITE" id="PS50931"/>
    </source>
</evidence>
<dbReference type="Gene3D" id="3.40.190.10">
    <property type="entry name" value="Periplasmic binding protein-like II"/>
    <property type="match status" value="2"/>
</dbReference>
<reference evidence="7" key="3">
    <citation type="submission" date="2020-06" db="EMBL/GenBank/DDBJ databases">
        <authorList>
            <person name="Arumugam K."/>
            <person name="Besarab I."/>
            <person name="Haryono M."/>
            <person name="Bagci C."/>
            <person name="Beier S."/>
            <person name="Buchfink B."/>
            <person name="Gorska A."/>
            <person name="Qiu G."/>
            <person name="Huson D.H."/>
            <person name="Williams R.B."/>
        </authorList>
    </citation>
    <scope>NUCLEOTIDE SEQUENCE</scope>
    <source>
        <strain evidence="7">SSA1</strain>
    </source>
</reference>
<dbReference type="STRING" id="1453999.AW06_003480"/>
<evidence type="ECO:0000256" key="2">
    <source>
        <dbReference type="ARBA" id="ARBA00023015"/>
    </source>
</evidence>
<evidence type="ECO:0000313" key="8">
    <source>
        <dbReference type="Proteomes" id="UP000021315"/>
    </source>
</evidence>
<evidence type="ECO:0000256" key="3">
    <source>
        <dbReference type="ARBA" id="ARBA00023125"/>
    </source>
</evidence>
<name>A0A080M2J0_9PROT</name>
<dbReference type="PANTHER" id="PTHR30537">
    <property type="entry name" value="HTH-TYPE TRANSCRIPTIONAL REGULATOR"/>
    <property type="match status" value="1"/>
</dbReference>
<dbReference type="InterPro" id="IPR036388">
    <property type="entry name" value="WH-like_DNA-bd_sf"/>
</dbReference>
<reference evidence="6 8" key="1">
    <citation type="submission" date="2014-02" db="EMBL/GenBank/DDBJ databases">
        <title>Expanding our view of genomic diversity in Candidatus Accumulibacter clades.</title>
        <authorList>
            <person name="Skennerton C.T."/>
            <person name="Barr J.J."/>
            <person name="Slater F.R."/>
            <person name="Bond P.L."/>
            <person name="Tyson G.W."/>
        </authorList>
    </citation>
    <scope>NUCLEOTIDE SEQUENCE [LARGE SCALE GENOMIC DNA]</scope>
    <source>
        <strain evidence="8">SK-02</strain>
    </source>
</reference>
<keyword evidence="2" id="KW-0805">Transcription regulation</keyword>
<evidence type="ECO:0000256" key="1">
    <source>
        <dbReference type="ARBA" id="ARBA00009437"/>
    </source>
</evidence>
<evidence type="ECO:0000256" key="4">
    <source>
        <dbReference type="ARBA" id="ARBA00023163"/>
    </source>
</evidence>
<dbReference type="Pfam" id="PF03466">
    <property type="entry name" value="LysR_substrate"/>
    <property type="match status" value="1"/>
</dbReference>
<dbReference type="KEGG" id="acog:HWD57_12030"/>
<dbReference type="EMBL" id="JDST02000084">
    <property type="protein sequence ID" value="KFB75487.1"/>
    <property type="molecule type" value="Genomic_DNA"/>
</dbReference>
<dbReference type="InterPro" id="IPR000847">
    <property type="entry name" value="LysR_HTH_N"/>
</dbReference>
<proteinExistence type="inferred from homology"/>
<dbReference type="InterPro" id="IPR058163">
    <property type="entry name" value="LysR-type_TF_proteobact-type"/>
</dbReference>
<dbReference type="RefSeq" id="WP_034951816.1">
    <property type="nucleotide sequence ID" value="NZ_JDST02000084.1"/>
</dbReference>
<protein>
    <submittedName>
        <fullName evidence="6">Gcv operon activator</fullName>
    </submittedName>
    <submittedName>
        <fullName evidence="7">LysR family transcriptional regulator</fullName>
    </submittedName>
</protein>
<dbReference type="GO" id="GO:0003677">
    <property type="term" value="F:DNA binding"/>
    <property type="evidence" value="ECO:0007669"/>
    <property type="project" value="UniProtKB-KW"/>
</dbReference>
<evidence type="ECO:0000313" key="7">
    <source>
        <dbReference type="EMBL" id="QLH50432.1"/>
    </source>
</evidence>
<comment type="similarity">
    <text evidence="1">Belongs to the LysR transcriptional regulatory family.</text>
</comment>
<dbReference type="SUPFAM" id="SSF46785">
    <property type="entry name" value="Winged helix' DNA-binding domain"/>
    <property type="match status" value="1"/>
</dbReference>
<dbReference type="SUPFAM" id="SSF53850">
    <property type="entry name" value="Periplasmic binding protein-like II"/>
    <property type="match status" value="1"/>
</dbReference>
<dbReference type="Proteomes" id="UP000021315">
    <property type="component" value="Unassembled WGS sequence"/>
</dbReference>
<dbReference type="PROSITE" id="PS50931">
    <property type="entry name" value="HTH_LYSR"/>
    <property type="match status" value="1"/>
</dbReference>
<sequence>MNQSLNNLHALRGFLLAARHGSFTRAAAELHVTQSALSRQIQSLEEELETPLFVRTTRKVSLTSAGQRLAHVAARALAEIDTVAQELRPRSGPRPITVTTFASFATLWLIPRLDRFARIQPCIDVHCMATDRVVDIDAEGVDIAFRGMTGRKALPGAIMLFAERTSPVASPALLARLPVETPVDLAKHTLLGWEQQYETRFPKFGWAYWFEQAGVEPVRPKNTLRFSNHDQIIQAALAGQGVALARTALVAEMLRDKQLIPILGGALDEDLVYCLVVAERARARPEVLAFIDWAKSEAALTTRMTACTTGGRR</sequence>
<dbReference type="Gene3D" id="1.10.10.10">
    <property type="entry name" value="Winged helix-like DNA-binding domain superfamily/Winged helix DNA-binding domain"/>
    <property type="match status" value="1"/>
</dbReference>
<dbReference type="InterPro" id="IPR005119">
    <property type="entry name" value="LysR_subst-bd"/>
</dbReference>
<evidence type="ECO:0000313" key="9">
    <source>
        <dbReference type="Proteomes" id="UP000509684"/>
    </source>
</evidence>
<dbReference type="InterPro" id="IPR036390">
    <property type="entry name" value="WH_DNA-bd_sf"/>
</dbReference>
<dbReference type="Proteomes" id="UP000509684">
    <property type="component" value="Chromosome"/>
</dbReference>
<keyword evidence="4" id="KW-0804">Transcription</keyword>
<keyword evidence="3" id="KW-0238">DNA-binding</keyword>
<feature type="domain" description="HTH lysR-type" evidence="5">
    <location>
        <begin position="6"/>
        <end position="63"/>
    </location>
</feature>
<dbReference type="FunFam" id="1.10.10.10:FF:000001">
    <property type="entry name" value="LysR family transcriptional regulator"/>
    <property type="match status" value="1"/>
</dbReference>
<accession>A0A080M2J0</accession>
<accession>A0A7D5NB67</accession>
<dbReference type="Pfam" id="PF00126">
    <property type="entry name" value="HTH_1"/>
    <property type="match status" value="1"/>
</dbReference>
<dbReference type="GO" id="GO:0003700">
    <property type="term" value="F:DNA-binding transcription factor activity"/>
    <property type="evidence" value="ECO:0007669"/>
    <property type="project" value="InterPro"/>
</dbReference>
<dbReference type="EMBL" id="CP058708">
    <property type="protein sequence ID" value="QLH50432.1"/>
    <property type="molecule type" value="Genomic_DNA"/>
</dbReference>
<dbReference type="PANTHER" id="PTHR30537:SF5">
    <property type="entry name" value="HTH-TYPE TRANSCRIPTIONAL ACTIVATOR TTDR-RELATED"/>
    <property type="match status" value="1"/>
</dbReference>